<dbReference type="PROSITE" id="PS51689">
    <property type="entry name" value="SAM_RNA_A_N6_MT"/>
    <property type="match status" value="1"/>
</dbReference>
<dbReference type="InterPro" id="IPR029063">
    <property type="entry name" value="SAM-dependent_MTases_sf"/>
</dbReference>
<comment type="caution">
    <text evidence="10">The sequence shown here is derived from an EMBL/GenBank/DDBJ whole genome shotgun (WGS) entry which is preliminary data.</text>
</comment>
<organism evidence="10 11">
    <name type="scientific">Massilimicrobiota timonensis</name>
    <dbReference type="NCBI Taxonomy" id="1776392"/>
    <lineage>
        <taxon>Bacteria</taxon>
        <taxon>Bacillati</taxon>
        <taxon>Bacillota</taxon>
        <taxon>Erysipelotrichia</taxon>
        <taxon>Erysipelotrichales</taxon>
        <taxon>Erysipelotrichaceae</taxon>
        <taxon>Massilimicrobiota</taxon>
    </lineage>
</organism>
<reference evidence="10 11" key="1">
    <citation type="journal article" date="2018" name="BMC Genomics">
        <title>Whole genome sequencing and function prediction of 133 gut anaerobes isolated from chicken caecum in pure cultures.</title>
        <authorList>
            <person name="Medvecky M."/>
            <person name="Cejkova D."/>
            <person name="Polansky O."/>
            <person name="Karasova D."/>
            <person name="Kubasova T."/>
            <person name="Cizek A."/>
            <person name="Rychlik I."/>
        </authorList>
    </citation>
    <scope>NUCLEOTIDE SEQUENCE [LARGE SCALE GENOMIC DNA]</scope>
    <source>
        <strain evidence="10 11">An13</strain>
    </source>
</reference>
<dbReference type="Pfam" id="PF00398">
    <property type="entry name" value="RrnaAD"/>
    <property type="match status" value="1"/>
</dbReference>
<feature type="binding site" evidence="7 8">
    <location>
        <position position="76"/>
    </location>
    <ligand>
        <name>S-adenosyl-L-methionine</name>
        <dbReference type="ChEBI" id="CHEBI:59789"/>
    </ligand>
</feature>
<dbReference type="Gene3D" id="3.40.50.150">
    <property type="entry name" value="Vaccinia Virus protein VP39"/>
    <property type="match status" value="1"/>
</dbReference>
<dbReference type="GO" id="GO:0005829">
    <property type="term" value="C:cytosol"/>
    <property type="evidence" value="ECO:0007669"/>
    <property type="project" value="TreeGrafter"/>
</dbReference>
<dbReference type="PANTHER" id="PTHR11727:SF7">
    <property type="entry name" value="DIMETHYLADENOSINE TRANSFERASE-RELATED"/>
    <property type="match status" value="1"/>
</dbReference>
<evidence type="ECO:0000256" key="6">
    <source>
        <dbReference type="ARBA" id="ARBA00022884"/>
    </source>
</evidence>
<protein>
    <recommendedName>
        <fullName evidence="7">Ribosomal RNA small subunit methyltransferase A</fullName>
        <ecNumber evidence="7">2.1.1.182</ecNumber>
    </recommendedName>
    <alternativeName>
        <fullName evidence="7">16S rRNA (adenine(1518)-N(6)/adenine(1519)-N(6))-dimethyltransferase</fullName>
    </alternativeName>
    <alternativeName>
        <fullName evidence="7">16S rRNA dimethyladenosine transferase</fullName>
    </alternativeName>
    <alternativeName>
        <fullName evidence="7">16S rRNA dimethylase</fullName>
    </alternativeName>
    <alternativeName>
        <fullName evidence="7">S-adenosylmethionine-6-N', N'-adenosyl(rRNA) dimethyltransferase</fullName>
    </alternativeName>
</protein>
<dbReference type="InterPro" id="IPR001737">
    <property type="entry name" value="KsgA/Erm"/>
</dbReference>
<sequence length="271" mass="30955">MKDIAKKANTMYLLEKYNMKATKKFGQNFLIDLNVVQKIVDCTSIDQQTCVIEIGPGIGALTEQLSYRAGHVVSYEIDIRLKDVLNESLQECTNVEVIFQDFLTVDLKQVVHHYKQHYSKVCIVANLPYYITSDILEHIIISQADIDSIHVMVQKEVALKLTDASYHSPLTFMIEGIGQASLDMTISKNVFSPAPRVDSAILSIMMEKTYNPLLTKILKQAFTQKRKTIYNNLKGLFLENTEKILNECGIDLKTRPEQLTIEDYQKLTHYL</sequence>
<dbReference type="HAMAP" id="MF_00607">
    <property type="entry name" value="16SrRNA_methyltr_A"/>
    <property type="match status" value="1"/>
</dbReference>
<dbReference type="Gene3D" id="1.10.8.100">
    <property type="entry name" value="Ribosomal RNA adenine dimethylase-like, domain 2"/>
    <property type="match status" value="1"/>
</dbReference>
<evidence type="ECO:0000313" key="11">
    <source>
        <dbReference type="Proteomes" id="UP000195305"/>
    </source>
</evidence>
<keyword evidence="2 7" id="KW-0698">rRNA processing</keyword>
<dbReference type="InterPro" id="IPR023165">
    <property type="entry name" value="rRNA_Ade_diMease-like_C"/>
</dbReference>
<feature type="binding site" evidence="7 8">
    <location>
        <position position="126"/>
    </location>
    <ligand>
        <name>S-adenosyl-L-methionine</name>
        <dbReference type="ChEBI" id="CHEBI:59789"/>
    </ligand>
</feature>
<dbReference type="InterPro" id="IPR020598">
    <property type="entry name" value="rRNA_Ade_methylase_Trfase_N"/>
</dbReference>
<dbReference type="SUPFAM" id="SSF53335">
    <property type="entry name" value="S-adenosyl-L-methionine-dependent methyltransferases"/>
    <property type="match status" value="1"/>
</dbReference>
<evidence type="ECO:0000256" key="8">
    <source>
        <dbReference type="PROSITE-ProRule" id="PRU01026"/>
    </source>
</evidence>
<dbReference type="InterPro" id="IPR011530">
    <property type="entry name" value="rRNA_adenine_dimethylase"/>
</dbReference>
<dbReference type="NCBIfam" id="TIGR00755">
    <property type="entry name" value="ksgA"/>
    <property type="match status" value="1"/>
</dbReference>
<gene>
    <name evidence="7" type="primary">rsmA</name>
    <name evidence="7" type="synonym">ksgA</name>
    <name evidence="10" type="ORF">B5E75_10745</name>
</gene>
<dbReference type="EMBL" id="NFLJ01000033">
    <property type="protein sequence ID" value="OUQ33295.1"/>
    <property type="molecule type" value="Genomic_DNA"/>
</dbReference>
<comment type="similarity">
    <text evidence="7">Belongs to the class I-like SAM-binding methyltransferase superfamily. rRNA adenine N(6)-methyltransferase family. RsmA subfamily.</text>
</comment>
<proteinExistence type="inferred from homology"/>
<keyword evidence="1 7" id="KW-0963">Cytoplasm</keyword>
<comment type="function">
    <text evidence="7">Specifically dimethylates two adjacent adenosines (A1518 and A1519) in the loop of a conserved hairpin near the 3'-end of 16S rRNA in the 30S particle. May play a critical role in biogenesis of 30S subunits.</text>
</comment>
<keyword evidence="4 7" id="KW-0808">Transferase</keyword>
<accession>A0A1Y4STP5</accession>
<keyword evidence="6 7" id="KW-0694">RNA-binding</keyword>
<feature type="binding site" evidence="7 8">
    <location>
        <position position="55"/>
    </location>
    <ligand>
        <name>S-adenosyl-L-methionine</name>
        <dbReference type="ChEBI" id="CHEBI:59789"/>
    </ligand>
</feature>
<dbReference type="SMART" id="SM00650">
    <property type="entry name" value="rADc"/>
    <property type="match status" value="1"/>
</dbReference>
<dbReference type="InterPro" id="IPR020596">
    <property type="entry name" value="rRNA_Ade_Mease_Trfase_CS"/>
</dbReference>
<dbReference type="OrthoDB" id="9814755at2"/>
<feature type="domain" description="Ribosomal RNA adenine methylase transferase N-terminal" evidence="9">
    <location>
        <begin position="35"/>
        <end position="208"/>
    </location>
</feature>
<name>A0A1Y4STP5_9FIRM</name>
<comment type="catalytic activity">
    <reaction evidence="7">
        <text>adenosine(1518)/adenosine(1519) in 16S rRNA + 4 S-adenosyl-L-methionine = N(6)-dimethyladenosine(1518)/N(6)-dimethyladenosine(1519) in 16S rRNA + 4 S-adenosyl-L-homocysteine + 4 H(+)</text>
        <dbReference type="Rhea" id="RHEA:19609"/>
        <dbReference type="Rhea" id="RHEA-COMP:10232"/>
        <dbReference type="Rhea" id="RHEA-COMP:10233"/>
        <dbReference type="ChEBI" id="CHEBI:15378"/>
        <dbReference type="ChEBI" id="CHEBI:57856"/>
        <dbReference type="ChEBI" id="CHEBI:59789"/>
        <dbReference type="ChEBI" id="CHEBI:74411"/>
        <dbReference type="ChEBI" id="CHEBI:74493"/>
        <dbReference type="EC" id="2.1.1.182"/>
    </reaction>
</comment>
<evidence type="ECO:0000256" key="1">
    <source>
        <dbReference type="ARBA" id="ARBA00022490"/>
    </source>
</evidence>
<comment type="subcellular location">
    <subcellularLocation>
        <location evidence="7">Cytoplasm</location>
    </subcellularLocation>
</comment>
<evidence type="ECO:0000256" key="4">
    <source>
        <dbReference type="ARBA" id="ARBA00022679"/>
    </source>
</evidence>
<dbReference type="GO" id="GO:0052908">
    <property type="term" value="F:16S rRNA (adenine(1518)-N(6)/adenine(1519)-N(6))-dimethyltransferase activity"/>
    <property type="evidence" value="ECO:0007669"/>
    <property type="project" value="UniProtKB-EC"/>
</dbReference>
<keyword evidence="3 7" id="KW-0489">Methyltransferase</keyword>
<dbReference type="Proteomes" id="UP000195305">
    <property type="component" value="Unassembled WGS sequence"/>
</dbReference>
<evidence type="ECO:0000256" key="5">
    <source>
        <dbReference type="ARBA" id="ARBA00022691"/>
    </source>
</evidence>
<dbReference type="AlphaFoldDB" id="A0A1Y4STP5"/>
<evidence type="ECO:0000256" key="3">
    <source>
        <dbReference type="ARBA" id="ARBA00022603"/>
    </source>
</evidence>
<dbReference type="FunFam" id="1.10.8.100:FF:000001">
    <property type="entry name" value="Ribosomal RNA small subunit methyltransferase A"/>
    <property type="match status" value="1"/>
</dbReference>
<feature type="binding site" evidence="7 8">
    <location>
        <position position="101"/>
    </location>
    <ligand>
        <name>S-adenosyl-L-methionine</name>
        <dbReference type="ChEBI" id="CHEBI:59789"/>
    </ligand>
</feature>
<feature type="binding site" evidence="7 8">
    <location>
        <position position="30"/>
    </location>
    <ligand>
        <name>S-adenosyl-L-methionine</name>
        <dbReference type="ChEBI" id="CHEBI:59789"/>
    </ligand>
</feature>
<evidence type="ECO:0000313" key="10">
    <source>
        <dbReference type="EMBL" id="OUQ33295.1"/>
    </source>
</evidence>
<dbReference type="EC" id="2.1.1.182" evidence="7"/>
<feature type="binding site" evidence="7 8">
    <location>
        <position position="28"/>
    </location>
    <ligand>
        <name>S-adenosyl-L-methionine</name>
        <dbReference type="ChEBI" id="CHEBI:59789"/>
    </ligand>
</feature>
<dbReference type="RefSeq" id="WP_087359092.1">
    <property type="nucleotide sequence ID" value="NZ_NFLJ01000033.1"/>
</dbReference>
<evidence type="ECO:0000259" key="9">
    <source>
        <dbReference type="SMART" id="SM00650"/>
    </source>
</evidence>
<evidence type="ECO:0000256" key="7">
    <source>
        <dbReference type="HAMAP-Rule" id="MF_00607"/>
    </source>
</evidence>
<keyword evidence="5 7" id="KW-0949">S-adenosyl-L-methionine</keyword>
<dbReference type="PANTHER" id="PTHR11727">
    <property type="entry name" value="DIMETHYLADENOSINE TRANSFERASE"/>
    <property type="match status" value="1"/>
</dbReference>
<dbReference type="PROSITE" id="PS01131">
    <property type="entry name" value="RRNA_A_DIMETH"/>
    <property type="match status" value="1"/>
</dbReference>
<evidence type="ECO:0000256" key="2">
    <source>
        <dbReference type="ARBA" id="ARBA00022552"/>
    </source>
</evidence>
<keyword evidence="11" id="KW-1185">Reference proteome</keyword>
<dbReference type="GO" id="GO:0003723">
    <property type="term" value="F:RNA binding"/>
    <property type="evidence" value="ECO:0007669"/>
    <property type="project" value="UniProtKB-UniRule"/>
</dbReference>